<name>A0A7D7LFT1_9RHAB</name>
<protein>
    <submittedName>
        <fullName evidence="2">Movement protein</fullName>
    </submittedName>
</protein>
<gene>
    <name evidence="2" type="primary">P3</name>
</gene>
<reference evidence="2" key="1">
    <citation type="journal article" date="2020" name="Phytopathology">
        <title>Natural defect of a plant rhabdovirus glycoprotein gene: a case study of virus-plant co-evolution.</title>
        <authorList>
            <person name="Zhang S."/>
            <person name="Huang A."/>
            <person name="Zhou X."/>
            <person name="Li Z."/>
            <person name="Dietzgen R.G."/>
            <person name="Zhou C.Y."/>
            <person name="Cao M."/>
        </authorList>
    </citation>
    <scope>NUCLEOTIDE SEQUENCE</scope>
    <source>
        <strain evidence="2">PF1</strain>
    </source>
</reference>
<dbReference type="EMBL" id="MT302541">
    <property type="protein sequence ID" value="QMS92513.1"/>
    <property type="molecule type" value="Viral_cRNA"/>
</dbReference>
<evidence type="ECO:0000256" key="1">
    <source>
        <dbReference type="SAM" id="MobiDB-lite"/>
    </source>
</evidence>
<organism evidence="2">
    <name type="scientific">Citrus-associated rhabdovirus</name>
    <dbReference type="NCBI Taxonomy" id="2754374"/>
    <lineage>
        <taxon>Viruses</taxon>
        <taxon>Riboviria</taxon>
        <taxon>Orthornavirae</taxon>
        <taxon>Negarnaviricota</taxon>
        <taxon>Haploviricotina</taxon>
        <taxon>Monjiviricetes</taxon>
        <taxon>Mononegavirales</taxon>
        <taxon>Rhabdoviridae</taxon>
        <taxon>Betarhabdovirinae</taxon>
        <taxon>Betacytorhabdovirus</taxon>
        <taxon>Betacytorhabdovirus caricae</taxon>
        <taxon>Cytorhabdovirus caricae</taxon>
    </lineage>
</organism>
<evidence type="ECO:0000313" key="2">
    <source>
        <dbReference type="EMBL" id="QMS92513.1"/>
    </source>
</evidence>
<accession>A0A7D7LFT1</accession>
<feature type="region of interest" description="Disordered" evidence="1">
    <location>
        <begin position="168"/>
        <end position="189"/>
    </location>
</feature>
<sequence>MEKNNPEKGSFSSLVSAHVSSSKRINVRVQQHQEEYSIKLPFSTKKLISEYATVTLLEIFYKGYIFNAQGSTIEIVIRDKRSVSQTEQKRLSVIIPASKSCYLTVKGFSSSPIGEGCPYEVSLKTVVRNIKFGVTLGKLDIRPHLFYSNHFEDGDYLTVSKVEGPELSLKKGSPTDREAPYTVSLIPSE</sequence>
<proteinExistence type="predicted"/>